<sequence>MIAVQYDQRKGAIEGYQILAIRARDGSEPWLADAEVHVHHFEPKVKLHRDKPVVELKPTGQMFRKGKHMRSLSFGNTIRGLEHLLQEPVLNFDANLLFSDPRCSEVILARPLPPVLANGRMAGGFPYGYVWPPVAVPASHRVLGEAPGVLPISNHRLMPISSGDYYTPPPPSEASDQAFKVRRWMEPGGSVMGVRLGEETVTFSTLNPYLYTPTKERPYRGIWVGDYSGHGCEFLLVHQPDSESGDDHPLERSDDESDEDYEKRFLREKVYKGRLEAIKLTGDPNVPRGEHTFIAEDLGEGGFIGNSDGPPFDGCRVVKSRGHIAAMGFRNGKSDDCTAWRDGLLTAAVDKFMESQLILISNDRLAQYWVGFGHISFFERVDIDKLVGS</sequence>
<proteinExistence type="predicted"/>
<accession>A0A9Q0ANH7</accession>
<evidence type="ECO:0000313" key="2">
    <source>
        <dbReference type="EMBL" id="KAI1874717.1"/>
    </source>
</evidence>
<gene>
    <name evidence="2" type="ORF">JX265_004925</name>
</gene>
<organism evidence="2 3">
    <name type="scientific">Neoarthrinium moseri</name>
    <dbReference type="NCBI Taxonomy" id="1658444"/>
    <lineage>
        <taxon>Eukaryota</taxon>
        <taxon>Fungi</taxon>
        <taxon>Dikarya</taxon>
        <taxon>Ascomycota</taxon>
        <taxon>Pezizomycotina</taxon>
        <taxon>Sordariomycetes</taxon>
        <taxon>Xylariomycetidae</taxon>
        <taxon>Amphisphaeriales</taxon>
        <taxon>Apiosporaceae</taxon>
        <taxon>Neoarthrinium</taxon>
    </lineage>
</organism>
<protein>
    <submittedName>
        <fullName evidence="2">Uncharacterized protein</fullName>
    </submittedName>
</protein>
<reference evidence="2" key="1">
    <citation type="submission" date="2021-03" db="EMBL/GenBank/DDBJ databases">
        <title>Revisited historic fungal species revealed as producer of novel bioactive compounds through whole genome sequencing and comparative genomics.</title>
        <authorList>
            <person name="Vignolle G.A."/>
            <person name="Hochenegger N."/>
            <person name="Mach R.L."/>
            <person name="Mach-Aigner A.R."/>
            <person name="Javad Rahimi M."/>
            <person name="Salim K.A."/>
            <person name="Chan C.M."/>
            <person name="Lim L.B.L."/>
            <person name="Cai F."/>
            <person name="Druzhinina I.S."/>
            <person name="U'Ren J.M."/>
            <person name="Derntl C."/>
        </authorList>
    </citation>
    <scope>NUCLEOTIDE SEQUENCE</scope>
    <source>
        <strain evidence="2">TUCIM 5799</strain>
    </source>
</reference>
<name>A0A9Q0ANH7_9PEZI</name>
<dbReference type="AlphaFoldDB" id="A0A9Q0ANH7"/>
<evidence type="ECO:0000256" key="1">
    <source>
        <dbReference type="SAM" id="MobiDB-lite"/>
    </source>
</evidence>
<dbReference type="Proteomes" id="UP000829685">
    <property type="component" value="Unassembled WGS sequence"/>
</dbReference>
<evidence type="ECO:0000313" key="3">
    <source>
        <dbReference type="Proteomes" id="UP000829685"/>
    </source>
</evidence>
<comment type="caution">
    <text evidence="2">The sequence shown here is derived from an EMBL/GenBank/DDBJ whole genome shotgun (WGS) entry which is preliminary data.</text>
</comment>
<dbReference type="Pfam" id="PF12014">
    <property type="entry name" value="Cyclin_D1_bind"/>
    <property type="match status" value="1"/>
</dbReference>
<keyword evidence="3" id="KW-1185">Reference proteome</keyword>
<dbReference type="EMBL" id="JAFIMR010000009">
    <property type="protein sequence ID" value="KAI1874717.1"/>
    <property type="molecule type" value="Genomic_DNA"/>
</dbReference>
<feature type="region of interest" description="Disordered" evidence="1">
    <location>
        <begin position="238"/>
        <end position="261"/>
    </location>
</feature>